<sequence length="171" mass="19523">MKQLIHSLLVLGKKLFGDNRSEYEKQRERSFIEAVKKLKNYYVTDRGAIFMDPAEVHKKAVSQYVEQQKALSIPADQSYGPSSMPITDCIQLLTWRRAESHAAVRYVCLQSLDGLMFSVAVVDYFSAEGDMLQAQSFDRRLADRLIMSESEKPLEWFSSLEAAMDAWDASL</sequence>
<proteinExistence type="predicted"/>
<comment type="caution">
    <text evidence="1">The sequence shown here is derived from an EMBL/GenBank/DDBJ whole genome shotgun (WGS) entry which is preliminary data.</text>
</comment>
<accession>A0A3M5RCW2</accession>
<dbReference type="RefSeq" id="WP_122285884.1">
    <property type="nucleotide sequence ID" value="NZ_RBRV01000031.1"/>
</dbReference>
<protein>
    <submittedName>
        <fullName evidence="1">Uncharacterized protein</fullName>
    </submittedName>
</protein>
<gene>
    <name evidence="1" type="ORF">ALP36_102652</name>
</gene>
<evidence type="ECO:0000313" key="2">
    <source>
        <dbReference type="Proteomes" id="UP000274212"/>
    </source>
</evidence>
<reference evidence="1 2" key="1">
    <citation type="submission" date="2018-08" db="EMBL/GenBank/DDBJ databases">
        <title>Recombination of ecologically and evolutionarily significant loci maintains genetic cohesion in the Pseudomonas syringae species complex.</title>
        <authorList>
            <person name="Dillon M."/>
            <person name="Thakur S."/>
            <person name="Almeida R.N.D."/>
            <person name="Weir B.S."/>
            <person name="Guttman D.S."/>
        </authorList>
    </citation>
    <scope>NUCLEOTIDE SEQUENCE [LARGE SCALE GENOMIC DNA]</scope>
    <source>
        <strain evidence="1 2">ICMP 9829</strain>
    </source>
</reference>
<name>A0A3M5RCW2_9PSED</name>
<evidence type="ECO:0000313" key="1">
    <source>
        <dbReference type="EMBL" id="RMU06856.1"/>
    </source>
</evidence>
<dbReference type="EMBL" id="RBTT01000241">
    <property type="protein sequence ID" value="RMU06856.1"/>
    <property type="molecule type" value="Genomic_DNA"/>
</dbReference>
<organism evidence="1 2">
    <name type="scientific">Pseudomonas syringae pv. coriandricola</name>
    <dbReference type="NCBI Taxonomy" id="264453"/>
    <lineage>
        <taxon>Bacteria</taxon>
        <taxon>Pseudomonadati</taxon>
        <taxon>Pseudomonadota</taxon>
        <taxon>Gammaproteobacteria</taxon>
        <taxon>Pseudomonadales</taxon>
        <taxon>Pseudomonadaceae</taxon>
        <taxon>Pseudomonas</taxon>
    </lineage>
</organism>
<dbReference type="Proteomes" id="UP000274212">
    <property type="component" value="Unassembled WGS sequence"/>
</dbReference>
<dbReference type="AlphaFoldDB" id="A0A3M5RCW2"/>